<evidence type="ECO:0000313" key="2">
    <source>
        <dbReference type="Proteomes" id="UP000663823"/>
    </source>
</evidence>
<dbReference type="EMBL" id="CAJOAX010002027">
    <property type="protein sequence ID" value="CAF3765159.1"/>
    <property type="molecule type" value="Genomic_DNA"/>
</dbReference>
<evidence type="ECO:0000313" key="1">
    <source>
        <dbReference type="EMBL" id="CAF3765159.1"/>
    </source>
</evidence>
<accession>A0A818Z8X2</accession>
<comment type="caution">
    <text evidence="1">The sequence shown here is derived from an EMBL/GenBank/DDBJ whole genome shotgun (WGS) entry which is preliminary data.</text>
</comment>
<sequence length="33" mass="3870">MVRPDWKSMLGLYHISMVDLKTHSGPLKIRLFV</sequence>
<dbReference type="Proteomes" id="UP000663823">
    <property type="component" value="Unassembled WGS sequence"/>
</dbReference>
<gene>
    <name evidence="1" type="ORF">OTI717_LOCUS16340</name>
</gene>
<feature type="non-terminal residue" evidence="1">
    <location>
        <position position="1"/>
    </location>
</feature>
<reference evidence="1" key="1">
    <citation type="submission" date="2021-02" db="EMBL/GenBank/DDBJ databases">
        <authorList>
            <person name="Nowell W R."/>
        </authorList>
    </citation>
    <scope>NUCLEOTIDE SEQUENCE</scope>
</reference>
<name>A0A818Z8X2_9BILA</name>
<dbReference type="AlphaFoldDB" id="A0A818Z8X2"/>
<proteinExistence type="predicted"/>
<protein>
    <submittedName>
        <fullName evidence="1">Uncharacterized protein</fullName>
    </submittedName>
</protein>
<organism evidence="1 2">
    <name type="scientific">Rotaria sordida</name>
    <dbReference type="NCBI Taxonomy" id="392033"/>
    <lineage>
        <taxon>Eukaryota</taxon>
        <taxon>Metazoa</taxon>
        <taxon>Spiralia</taxon>
        <taxon>Gnathifera</taxon>
        <taxon>Rotifera</taxon>
        <taxon>Eurotatoria</taxon>
        <taxon>Bdelloidea</taxon>
        <taxon>Philodinida</taxon>
        <taxon>Philodinidae</taxon>
        <taxon>Rotaria</taxon>
    </lineage>
</organism>